<accession>A0A0E0DSL6</accession>
<evidence type="ECO:0000256" key="1">
    <source>
        <dbReference type="ARBA" id="ARBA00022860"/>
    </source>
</evidence>
<feature type="region of interest" description="Disordered" evidence="3">
    <location>
        <begin position="278"/>
        <end position="308"/>
    </location>
</feature>
<protein>
    <recommendedName>
        <fullName evidence="6">DUF4005 domain-containing protein</fullName>
    </recommendedName>
</protein>
<evidence type="ECO:0000313" key="4">
    <source>
        <dbReference type="EnsemblPlants" id="OMERI05G17040.1"/>
    </source>
</evidence>
<feature type="compositionally biased region" description="Low complexity" evidence="3">
    <location>
        <begin position="90"/>
        <end position="119"/>
    </location>
</feature>
<feature type="compositionally biased region" description="Low complexity" evidence="3">
    <location>
        <begin position="42"/>
        <end position="60"/>
    </location>
</feature>
<dbReference type="EnsemblPlants" id="OMERI05G17040.1">
    <property type="protein sequence ID" value="OMERI05G17040.1"/>
    <property type="gene ID" value="OMERI05G17040"/>
</dbReference>
<dbReference type="PROSITE" id="PS50096">
    <property type="entry name" value="IQ"/>
    <property type="match status" value="1"/>
</dbReference>
<dbReference type="AlphaFoldDB" id="A0A0E0DSL6"/>
<feature type="region of interest" description="Disordered" evidence="3">
    <location>
        <begin position="1"/>
        <end position="119"/>
    </location>
</feature>
<feature type="compositionally biased region" description="Basic and acidic residues" evidence="3">
    <location>
        <begin position="408"/>
        <end position="423"/>
    </location>
</feature>
<feature type="compositionally biased region" description="Basic and acidic residues" evidence="3">
    <location>
        <begin position="363"/>
        <end position="375"/>
    </location>
</feature>
<evidence type="ECO:0008006" key="6">
    <source>
        <dbReference type="Google" id="ProtNLM"/>
    </source>
</evidence>
<name>A0A0E0DSL6_9ORYZ</name>
<dbReference type="Proteomes" id="UP000008021">
    <property type="component" value="Chromosome 5"/>
</dbReference>
<evidence type="ECO:0000256" key="2">
    <source>
        <dbReference type="ARBA" id="ARBA00024341"/>
    </source>
</evidence>
<reference evidence="4" key="1">
    <citation type="submission" date="2015-04" db="UniProtKB">
        <authorList>
            <consortium name="EnsemblPlants"/>
        </authorList>
    </citation>
    <scope>IDENTIFICATION</scope>
</reference>
<dbReference type="PANTHER" id="PTHR32295:SF100">
    <property type="entry name" value="OS05G0463300 PROTEIN"/>
    <property type="match status" value="1"/>
</dbReference>
<reference evidence="4" key="2">
    <citation type="submission" date="2018-05" db="EMBL/GenBank/DDBJ databases">
        <title>OmerRS3 (Oryza meridionalis Reference Sequence Version 3).</title>
        <authorList>
            <person name="Zhang J."/>
            <person name="Kudrna D."/>
            <person name="Lee S."/>
            <person name="Talag J."/>
            <person name="Welchert J."/>
            <person name="Wing R.A."/>
        </authorList>
    </citation>
    <scope>NUCLEOTIDE SEQUENCE [LARGE SCALE GENOMIC DNA]</scope>
    <source>
        <strain evidence="4">cv. OR44</strain>
    </source>
</reference>
<feature type="region of interest" description="Disordered" evidence="3">
    <location>
        <begin position="518"/>
        <end position="541"/>
    </location>
</feature>
<organism evidence="4">
    <name type="scientific">Oryza meridionalis</name>
    <dbReference type="NCBI Taxonomy" id="40149"/>
    <lineage>
        <taxon>Eukaryota</taxon>
        <taxon>Viridiplantae</taxon>
        <taxon>Streptophyta</taxon>
        <taxon>Embryophyta</taxon>
        <taxon>Tracheophyta</taxon>
        <taxon>Spermatophyta</taxon>
        <taxon>Magnoliopsida</taxon>
        <taxon>Liliopsida</taxon>
        <taxon>Poales</taxon>
        <taxon>Poaceae</taxon>
        <taxon>BOP clade</taxon>
        <taxon>Oryzoideae</taxon>
        <taxon>Oryzeae</taxon>
        <taxon>Oryzinae</taxon>
        <taxon>Oryza</taxon>
    </lineage>
</organism>
<feature type="compositionally biased region" description="Basic and acidic residues" evidence="3">
    <location>
        <begin position="433"/>
        <end position="449"/>
    </location>
</feature>
<feature type="compositionally biased region" description="Basic and acidic residues" evidence="3">
    <location>
        <begin position="77"/>
        <end position="89"/>
    </location>
</feature>
<evidence type="ECO:0000313" key="5">
    <source>
        <dbReference type="Proteomes" id="UP000008021"/>
    </source>
</evidence>
<dbReference type="Gramene" id="OMERI05G17040.1">
    <property type="protein sequence ID" value="OMERI05G17040.1"/>
    <property type="gene ID" value="OMERI05G17040"/>
</dbReference>
<keyword evidence="5" id="KW-1185">Reference proteome</keyword>
<dbReference type="eggNOG" id="ENOG502QUAG">
    <property type="taxonomic scope" value="Eukaryota"/>
</dbReference>
<sequence length="541" mass="58209">MGKKGKWFDAVQRALSTSENDRHENEKKKGKRSTLKKILQFSKSSASTSSPPVTSPAARQQPHHHPPPPPPQAAQPDRQRDDGIKEAKSSDAAAAAAQKTATATVVTRPTTTAPRAPARSAEELAAVKIQKACRVYLGRRSQRARGLDRLMLLLEGLAVKRQTYEALYCMQTMTRVQTQIHSRRVKTEEDKKALKSQVHVKQSLDRIKQIGESWDHGHQSKEQIETVLTMKQEAALRRQRALAYAFSHQETFICASRAASNVHGHRQPQLGMELGGAMDGGGEAVGEPDHAGEQRPCSRGGERRRRREVGAHVGADTHVDAGGGQVHPPAELPVAVDTHAAVAVEGVGGAAVEPGRQPVPKIGDGDDRPAPHDEPAAGAAAELRAARGGERKPGPRREGRRRPPLAAAHDEPAVRGAAEEAEPRRRRRRPGERRRGAADAELHADDQVREGQGGSACGDRGPRPRREDGARSPSGDLAVGDQQALLPGLRGQAEQRPVAEQGEGREVDAATLAASEPKVLISQQPNANPPAAILRSSWLVA</sequence>
<dbReference type="STRING" id="40149.A0A0E0DSL6"/>
<feature type="compositionally biased region" description="Basic and acidic residues" evidence="3">
    <location>
        <begin position="460"/>
        <end position="470"/>
    </location>
</feature>
<keyword evidence="1" id="KW-0112">Calmodulin-binding</keyword>
<dbReference type="PANTHER" id="PTHR32295">
    <property type="entry name" value="IQ-DOMAIN 5-RELATED"/>
    <property type="match status" value="1"/>
</dbReference>
<proteinExistence type="inferred from homology"/>
<dbReference type="HOGENOM" id="CLU_503815_0_0_1"/>
<evidence type="ECO:0000256" key="3">
    <source>
        <dbReference type="SAM" id="MobiDB-lite"/>
    </source>
</evidence>
<feature type="compositionally biased region" description="Basic and acidic residues" evidence="3">
    <location>
        <begin position="384"/>
        <end position="397"/>
    </location>
</feature>
<feature type="region of interest" description="Disordered" evidence="3">
    <location>
        <begin position="348"/>
        <end position="482"/>
    </location>
</feature>
<comment type="similarity">
    <text evidence="2">Belongs to the IQD family.</text>
</comment>
<dbReference type="GO" id="GO:0005516">
    <property type="term" value="F:calmodulin binding"/>
    <property type="evidence" value="ECO:0007669"/>
    <property type="project" value="UniProtKB-KW"/>
</dbReference>